<evidence type="ECO:0000256" key="6">
    <source>
        <dbReference type="ARBA" id="ARBA00022946"/>
    </source>
</evidence>
<dbReference type="GO" id="GO:0008495">
    <property type="term" value="F:protoheme IX farnesyltransferase activity"/>
    <property type="evidence" value="ECO:0007669"/>
    <property type="project" value="InterPro"/>
</dbReference>
<sequence length="1146" mass="132765">MQKLQIRNLNWKLNNLCNYCIKRNVFATAYDQQIESLIERDCLLWANPKQLWIANITLKESCSNNNISTKKITSYNVFSTIAAKKSLTSKTNFENPQKFFYSVEMSLMKFKTLDREQQVHLVEATYKSILNVYTKRTQSQTYNFHPDSFSEIISKFIFILGHQDRIDLASTILSLYLKDFSKIEDLTISNRPFNTLIEIFSSKHKFEYAMNLYKVMENNFVPFSDASFSAIVINCRKSEVDFALDMLDLMRMKKFYPSKQILNKCISLCLEKAEEDDTYYRKANEILQLFRQLYSSNHVTGLNVGTFLILIPTVKTFESLNDHIIELASSNFLKNFEIQKEIIKCLDRITLTNTEYLNRFFSLLIRLQKGGNIFSVEGFRIGVDILLKRKLYIDATNLISYYEVSEKPETYLDSNTLNLLLSKVISESISLNVKQRIDICWKILGILQSRKSVIPRITFFKLVELMSALKDCRGLNYLFINKYKDFLEKNKLYIPNNIYKINSAVSENVADDKNSVIIQTTLKNILNLNAFTYLTIKERDCELFDEEVLSSYYCGFLTLNEDSNANNRLNYNEHASNTKITIFEIIFCYLTKSEIFNKDQLNRLDFKIENFFNSILTFLIQKKINFKNEYMFIEELNFLMHKYLELSKTLFYLRKKKGVLEKNLGKGNDSKKKKSELKQFGKEEKCNLRNKNFFDLIELLYEEKLKFRFDLIHKFEVCKINQNTEVMRSSIPIARKLSFEKELLKIKYFTLQFKIKLKIENIENNGVENLLENSYSKSRNYFNHDAYLLNCLEELKNTVTKKLFLTNNNKLNESSAIKEGDSKKISLRFKNETENEENLEKSLNFKSPQDISTLKVFFNLSKPKLSALVVLTTMCGLALTPAAFVPTLNVLFFTTIGTSLCVASANCFNQWVEPPFDAQMTRTRNRILVKRSFHPNHAFALGAVSGISGVFSLAYFVNPLTAALGLTNIILYAAVYTPMKRISVYNTHVGAIVGAIPPMMGWTAVTNSVDLGAVVLGAILYCWQFPHFNALSWNLRKDYSKAGYKMMSVLNPSLCTRLSLQYSLLLFPLCFFCNVIGITSSTLFLLDSSLFNGLMLFGAIKFHRNPTEKSARFLFFMSLIHLPVLLGLMIFHKKKDDDDDQIFLAE</sequence>
<dbReference type="CDD" id="cd13957">
    <property type="entry name" value="PT_UbiA_Cox10"/>
    <property type="match status" value="1"/>
</dbReference>
<dbReference type="HAMAP" id="MF_00154">
    <property type="entry name" value="CyoE_CtaB"/>
    <property type="match status" value="1"/>
</dbReference>
<organism evidence="13 14">
    <name type="scientific">Clydaea vesicula</name>
    <dbReference type="NCBI Taxonomy" id="447962"/>
    <lineage>
        <taxon>Eukaryota</taxon>
        <taxon>Fungi</taxon>
        <taxon>Fungi incertae sedis</taxon>
        <taxon>Chytridiomycota</taxon>
        <taxon>Chytridiomycota incertae sedis</taxon>
        <taxon>Chytridiomycetes</taxon>
        <taxon>Lobulomycetales</taxon>
        <taxon>Lobulomycetaceae</taxon>
        <taxon>Clydaea</taxon>
    </lineage>
</organism>
<evidence type="ECO:0000256" key="3">
    <source>
        <dbReference type="ARBA" id="ARBA00016335"/>
    </source>
</evidence>
<evidence type="ECO:0000256" key="4">
    <source>
        <dbReference type="ARBA" id="ARBA00022679"/>
    </source>
</evidence>
<evidence type="ECO:0000256" key="1">
    <source>
        <dbReference type="ARBA" id="ARBA00004225"/>
    </source>
</evidence>
<feature type="transmembrane region" description="Helical" evidence="12">
    <location>
        <begin position="1054"/>
        <end position="1077"/>
    </location>
</feature>
<keyword evidence="8" id="KW-0496">Mitochondrion</keyword>
<keyword evidence="14" id="KW-1185">Reference proteome</keyword>
<proteinExistence type="inferred from homology"/>
<feature type="transmembrane region" description="Helical" evidence="12">
    <location>
        <begin position="960"/>
        <end position="977"/>
    </location>
</feature>
<dbReference type="InterPro" id="IPR000537">
    <property type="entry name" value="UbiA_prenyltransferase"/>
</dbReference>
<dbReference type="PROSITE" id="PS00943">
    <property type="entry name" value="UBIA"/>
    <property type="match status" value="1"/>
</dbReference>
<evidence type="ECO:0000256" key="5">
    <source>
        <dbReference type="ARBA" id="ARBA00022692"/>
    </source>
</evidence>
<dbReference type="FunFam" id="1.10.357.140:FF:000004">
    <property type="entry name" value="Protoheme IX farnesyltransferase, mitochondrial"/>
    <property type="match status" value="1"/>
</dbReference>
<feature type="transmembrane region" description="Helical" evidence="12">
    <location>
        <begin position="933"/>
        <end position="954"/>
    </location>
</feature>
<evidence type="ECO:0000256" key="10">
    <source>
        <dbReference type="ARBA" id="ARBA00023136"/>
    </source>
</evidence>
<feature type="transmembrane region" description="Helical" evidence="12">
    <location>
        <begin position="1011"/>
        <end position="1033"/>
    </location>
</feature>
<keyword evidence="6" id="KW-0809">Transit peptide</keyword>
<dbReference type="InterPro" id="IPR044878">
    <property type="entry name" value="UbiA_sf"/>
</dbReference>
<dbReference type="GO" id="GO:0006784">
    <property type="term" value="P:heme A biosynthetic process"/>
    <property type="evidence" value="ECO:0007669"/>
    <property type="project" value="TreeGrafter"/>
</dbReference>
<evidence type="ECO:0000256" key="12">
    <source>
        <dbReference type="SAM" id="Phobius"/>
    </source>
</evidence>
<comment type="similarity">
    <text evidence="2">Belongs to the UbiA prenyltransferase family.</text>
</comment>
<dbReference type="PANTHER" id="PTHR43448">
    <property type="entry name" value="PROTOHEME IX FARNESYLTRANSFERASE, MITOCHONDRIAL"/>
    <property type="match status" value="1"/>
</dbReference>
<feature type="transmembrane region" description="Helical" evidence="12">
    <location>
        <begin position="865"/>
        <end position="884"/>
    </location>
</feature>
<comment type="subcellular location">
    <subcellularLocation>
        <location evidence="1">Mitochondrion membrane</location>
        <topology evidence="1">Multi-pass membrane protein</topology>
    </subcellularLocation>
</comment>
<keyword evidence="9" id="KW-0350">Heme biosynthesis</keyword>
<evidence type="ECO:0000256" key="8">
    <source>
        <dbReference type="ARBA" id="ARBA00023128"/>
    </source>
</evidence>
<dbReference type="Gene3D" id="1.25.40.10">
    <property type="entry name" value="Tetratricopeptide repeat domain"/>
    <property type="match status" value="1"/>
</dbReference>
<gene>
    <name evidence="13" type="primary">COX10</name>
    <name evidence="13" type="ORF">HK099_005578</name>
</gene>
<dbReference type="InterPro" id="IPR011990">
    <property type="entry name" value="TPR-like_helical_dom_sf"/>
</dbReference>
<dbReference type="EMBL" id="JADGJW010000044">
    <property type="protein sequence ID" value="KAJ3226109.1"/>
    <property type="molecule type" value="Genomic_DNA"/>
</dbReference>
<keyword evidence="5 12" id="KW-0812">Transmembrane</keyword>
<keyword evidence="7 12" id="KW-1133">Transmembrane helix</keyword>
<name>A0AAD5Y128_9FUNG</name>
<feature type="transmembrane region" description="Helical" evidence="12">
    <location>
        <begin position="1112"/>
        <end position="1131"/>
    </location>
</feature>
<comment type="caution">
    <text evidence="13">The sequence shown here is derived from an EMBL/GenBank/DDBJ whole genome shotgun (WGS) entry which is preliminary data.</text>
</comment>
<dbReference type="InterPro" id="IPR030470">
    <property type="entry name" value="UbiA_prenylTrfase_CS"/>
</dbReference>
<dbReference type="GO" id="GO:0031966">
    <property type="term" value="C:mitochondrial membrane"/>
    <property type="evidence" value="ECO:0007669"/>
    <property type="project" value="UniProtKB-SubCell"/>
</dbReference>
<dbReference type="Gene3D" id="1.10.357.140">
    <property type="entry name" value="UbiA prenyltransferase"/>
    <property type="match status" value="1"/>
</dbReference>
<evidence type="ECO:0000313" key="13">
    <source>
        <dbReference type="EMBL" id="KAJ3226109.1"/>
    </source>
</evidence>
<dbReference type="Proteomes" id="UP001211065">
    <property type="component" value="Unassembled WGS sequence"/>
</dbReference>
<evidence type="ECO:0000313" key="14">
    <source>
        <dbReference type="Proteomes" id="UP001211065"/>
    </source>
</evidence>
<keyword evidence="10 12" id="KW-0472">Membrane</keyword>
<protein>
    <recommendedName>
        <fullName evidence="3">Protoheme IX farnesyltransferase, mitochondrial</fullName>
    </recommendedName>
    <alternativeName>
        <fullName evidence="11">Heme O synthase</fullName>
    </alternativeName>
</protein>
<evidence type="ECO:0000256" key="11">
    <source>
        <dbReference type="ARBA" id="ARBA00030253"/>
    </source>
</evidence>
<dbReference type="Pfam" id="PF01040">
    <property type="entry name" value="UbiA"/>
    <property type="match status" value="1"/>
</dbReference>
<feature type="transmembrane region" description="Helical" evidence="12">
    <location>
        <begin position="984"/>
        <end position="1005"/>
    </location>
</feature>
<evidence type="ECO:0000256" key="7">
    <source>
        <dbReference type="ARBA" id="ARBA00022989"/>
    </source>
</evidence>
<dbReference type="InterPro" id="IPR006369">
    <property type="entry name" value="Protohaem_IX_farnesylTrfase"/>
</dbReference>
<accession>A0AAD5Y128</accession>
<dbReference type="PANTHER" id="PTHR43448:SF2">
    <property type="entry name" value="PROTOHEME IX FARNESYLTRANSFERASE, MITOCHONDRIAL"/>
    <property type="match status" value="1"/>
</dbReference>
<dbReference type="AlphaFoldDB" id="A0AAD5Y128"/>
<reference evidence="13" key="1">
    <citation type="submission" date="2020-05" db="EMBL/GenBank/DDBJ databases">
        <title>Phylogenomic resolution of chytrid fungi.</title>
        <authorList>
            <person name="Stajich J.E."/>
            <person name="Amses K."/>
            <person name="Simmons R."/>
            <person name="Seto K."/>
            <person name="Myers J."/>
            <person name="Bonds A."/>
            <person name="Quandt C.A."/>
            <person name="Barry K."/>
            <person name="Liu P."/>
            <person name="Grigoriev I."/>
            <person name="Longcore J.E."/>
            <person name="James T.Y."/>
        </authorList>
    </citation>
    <scope>NUCLEOTIDE SEQUENCE</scope>
    <source>
        <strain evidence="13">JEL0476</strain>
    </source>
</reference>
<dbReference type="NCBIfam" id="TIGR01473">
    <property type="entry name" value="cyoE_ctaB"/>
    <property type="match status" value="1"/>
</dbReference>
<keyword evidence="4" id="KW-0808">Transferase</keyword>
<evidence type="ECO:0000256" key="9">
    <source>
        <dbReference type="ARBA" id="ARBA00023133"/>
    </source>
</evidence>
<evidence type="ECO:0000256" key="2">
    <source>
        <dbReference type="ARBA" id="ARBA00005985"/>
    </source>
</evidence>